<dbReference type="Proteomes" id="UP001159427">
    <property type="component" value="Unassembled WGS sequence"/>
</dbReference>
<evidence type="ECO:0000313" key="2">
    <source>
        <dbReference type="EMBL" id="CAH3030166.1"/>
    </source>
</evidence>
<evidence type="ECO:0000313" key="3">
    <source>
        <dbReference type="Proteomes" id="UP001159427"/>
    </source>
</evidence>
<keyword evidence="3" id="KW-1185">Reference proteome</keyword>
<reference evidence="2 3" key="1">
    <citation type="submission" date="2022-05" db="EMBL/GenBank/DDBJ databases">
        <authorList>
            <consortium name="Genoscope - CEA"/>
            <person name="William W."/>
        </authorList>
    </citation>
    <scope>NUCLEOTIDE SEQUENCE [LARGE SCALE GENOMIC DNA]</scope>
</reference>
<accession>A0ABN8MNB9</accession>
<feature type="compositionally biased region" description="Polar residues" evidence="1">
    <location>
        <begin position="93"/>
        <end position="106"/>
    </location>
</feature>
<comment type="caution">
    <text evidence="2">The sequence shown here is derived from an EMBL/GenBank/DDBJ whole genome shotgun (WGS) entry which is preliminary data.</text>
</comment>
<evidence type="ECO:0000256" key="1">
    <source>
        <dbReference type="SAM" id="MobiDB-lite"/>
    </source>
</evidence>
<feature type="region of interest" description="Disordered" evidence="1">
    <location>
        <begin position="87"/>
        <end position="114"/>
    </location>
</feature>
<proteinExistence type="predicted"/>
<dbReference type="EMBL" id="CALNXI010000617">
    <property type="protein sequence ID" value="CAH3030166.1"/>
    <property type="molecule type" value="Genomic_DNA"/>
</dbReference>
<protein>
    <submittedName>
        <fullName evidence="2">Uncharacterized protein</fullName>
    </submittedName>
</protein>
<organism evidence="2 3">
    <name type="scientific">Porites evermanni</name>
    <dbReference type="NCBI Taxonomy" id="104178"/>
    <lineage>
        <taxon>Eukaryota</taxon>
        <taxon>Metazoa</taxon>
        <taxon>Cnidaria</taxon>
        <taxon>Anthozoa</taxon>
        <taxon>Hexacorallia</taxon>
        <taxon>Scleractinia</taxon>
        <taxon>Fungiina</taxon>
        <taxon>Poritidae</taxon>
        <taxon>Porites</taxon>
    </lineage>
</organism>
<gene>
    <name evidence="2" type="ORF">PEVE_00037508</name>
</gene>
<name>A0ABN8MNB9_9CNID</name>
<sequence length="114" mass="13005">MESLFAVADVESFVEKPADVLQRCCCLEQHMKSGVLFSHGNEARQVPSKQYLLERSGISVHFSSMHENYFSPWKYVMKEDQEYIQSGRHPDLTSATAPRSTMTSFTKGKGLKKR</sequence>